<evidence type="ECO:0008006" key="3">
    <source>
        <dbReference type="Google" id="ProtNLM"/>
    </source>
</evidence>
<dbReference type="AlphaFoldDB" id="A0A5C6XBV1"/>
<dbReference type="Proteomes" id="UP000321412">
    <property type="component" value="Unassembled WGS sequence"/>
</dbReference>
<accession>A0A5C6XBV1</accession>
<dbReference type="EMBL" id="VOSM01000006">
    <property type="protein sequence ID" value="TXD36217.1"/>
    <property type="molecule type" value="Genomic_DNA"/>
</dbReference>
<reference evidence="1 2" key="1">
    <citation type="submission" date="2019-08" db="EMBL/GenBank/DDBJ databases">
        <title>Bradymonadales sp. TMQ4.</title>
        <authorList>
            <person name="Liang Q."/>
        </authorList>
    </citation>
    <scope>NUCLEOTIDE SEQUENCE [LARGE SCALE GENOMIC DNA]</scope>
    <source>
        <strain evidence="1 2">TMQ4</strain>
    </source>
</reference>
<organism evidence="1 2">
    <name type="scientific">Lujinxingia vulgaris</name>
    <dbReference type="NCBI Taxonomy" id="2600176"/>
    <lineage>
        <taxon>Bacteria</taxon>
        <taxon>Deltaproteobacteria</taxon>
        <taxon>Bradymonadales</taxon>
        <taxon>Lujinxingiaceae</taxon>
        <taxon>Lujinxingia</taxon>
    </lineage>
</organism>
<proteinExistence type="predicted"/>
<comment type="caution">
    <text evidence="1">The sequence shown here is derived from an EMBL/GenBank/DDBJ whole genome shotgun (WGS) entry which is preliminary data.</text>
</comment>
<evidence type="ECO:0000313" key="1">
    <source>
        <dbReference type="EMBL" id="TXD36217.1"/>
    </source>
</evidence>
<protein>
    <recommendedName>
        <fullName evidence="3">Hemerythrin-like domain-containing protein</fullName>
    </recommendedName>
</protein>
<gene>
    <name evidence="1" type="ORF">FRC98_13925</name>
</gene>
<dbReference type="OrthoDB" id="5512152at2"/>
<evidence type="ECO:0000313" key="2">
    <source>
        <dbReference type="Proteomes" id="UP000321412"/>
    </source>
</evidence>
<keyword evidence="2" id="KW-1185">Reference proteome</keyword>
<dbReference type="RefSeq" id="WP_146982048.1">
    <property type="nucleotide sequence ID" value="NZ_VOSM01000006.1"/>
</dbReference>
<name>A0A5C6XBV1_9DELT</name>
<sequence length="156" mass="18126">MGLLSELTYTHMEVFSTMEAIGRSIAAARRAREDEGEVNAILREIVPRALLLRQRLQATFDREREHLYPRVRRIFGSEVEEIEGLKRYAEQILDQLDHFMEELPAATRGRYHPVRLAYLALLFDELAELYEARTEIERGFYETYSTIVFPGGATTD</sequence>